<dbReference type="EMBL" id="BPQP01000002">
    <property type="protein sequence ID" value="GJD92982.1"/>
    <property type="molecule type" value="Genomic_DNA"/>
</dbReference>
<evidence type="ECO:0000313" key="2">
    <source>
        <dbReference type="Proteomes" id="UP001055125"/>
    </source>
</evidence>
<proteinExistence type="predicted"/>
<reference evidence="1" key="1">
    <citation type="journal article" date="2021" name="Front. Microbiol.">
        <title>Comprehensive Comparative Genomics and Phenotyping of Methylobacterium Species.</title>
        <authorList>
            <person name="Alessa O."/>
            <person name="Ogura Y."/>
            <person name="Fujitani Y."/>
            <person name="Takami H."/>
            <person name="Hayashi T."/>
            <person name="Sahin N."/>
            <person name="Tani A."/>
        </authorList>
    </citation>
    <scope>NUCLEOTIDE SEQUENCE</scope>
    <source>
        <strain evidence="1">DSM 19015</strain>
    </source>
</reference>
<evidence type="ECO:0000313" key="1">
    <source>
        <dbReference type="EMBL" id="GJD92982.1"/>
    </source>
</evidence>
<sequence length="232" mass="26797">MPASPKVGMRICLMHKWCHSPGCSERAATRYGNYCSKHASAKRRHGDSLQKGVTKSDLKPYIELIQERRAKHPEKKAWISMEERWKAQVEICVGIANDHGPMNKYKRIAAKEIVKVGHNVEHKTVVDTVLAMYLLQELESRRFRSDLAFWTQLVRRVRGLTELNSGMWVDPKTLRRKTAAMELCPRAAEAMVFYIKQALGVCGLWLAAFERKEEERRRQDALNFFAELKELA</sequence>
<dbReference type="Proteomes" id="UP001055125">
    <property type="component" value="Unassembled WGS sequence"/>
</dbReference>
<comment type="caution">
    <text evidence="1">The sequence shown here is derived from an EMBL/GenBank/DDBJ whole genome shotgun (WGS) entry which is preliminary data.</text>
</comment>
<reference evidence="1" key="2">
    <citation type="submission" date="2021-08" db="EMBL/GenBank/DDBJ databases">
        <authorList>
            <person name="Tani A."/>
            <person name="Ola A."/>
            <person name="Ogura Y."/>
            <person name="Katsura K."/>
            <person name="Hayashi T."/>
        </authorList>
    </citation>
    <scope>NUCLEOTIDE SEQUENCE</scope>
    <source>
        <strain evidence="1">DSM 19015</strain>
    </source>
</reference>
<accession>A0ABQ4RTR7</accession>
<gene>
    <name evidence="1" type="ORF">OCOJLMKI_0167</name>
</gene>
<dbReference type="RefSeq" id="WP_238242148.1">
    <property type="nucleotide sequence ID" value="NZ_BPQP01000002.1"/>
</dbReference>
<protein>
    <submittedName>
        <fullName evidence="1">Uncharacterized protein</fullName>
    </submittedName>
</protein>
<keyword evidence="2" id="KW-1185">Reference proteome</keyword>
<organism evidence="1 2">
    <name type="scientific">Methylobacterium iners</name>
    <dbReference type="NCBI Taxonomy" id="418707"/>
    <lineage>
        <taxon>Bacteria</taxon>
        <taxon>Pseudomonadati</taxon>
        <taxon>Pseudomonadota</taxon>
        <taxon>Alphaproteobacteria</taxon>
        <taxon>Hyphomicrobiales</taxon>
        <taxon>Methylobacteriaceae</taxon>
        <taxon>Methylobacterium</taxon>
    </lineage>
</organism>
<name>A0ABQ4RTR7_9HYPH</name>